<dbReference type="Pfam" id="PF12512">
    <property type="entry name" value="DUF3717"/>
    <property type="match status" value="1"/>
</dbReference>
<evidence type="ECO:0000313" key="2">
    <source>
        <dbReference type="Proteomes" id="UP000575469"/>
    </source>
</evidence>
<organism evidence="1 2">
    <name type="scientific">Ralstonia insidiosa</name>
    <dbReference type="NCBI Taxonomy" id="190721"/>
    <lineage>
        <taxon>Bacteria</taxon>
        <taxon>Pseudomonadati</taxon>
        <taxon>Pseudomonadota</taxon>
        <taxon>Betaproteobacteria</taxon>
        <taxon>Burkholderiales</taxon>
        <taxon>Burkholderiaceae</taxon>
        <taxon>Ralstonia</taxon>
    </lineage>
</organism>
<comment type="caution">
    <text evidence="1">The sequence shown here is derived from an EMBL/GenBank/DDBJ whole genome shotgun (WGS) entry which is preliminary data.</text>
</comment>
<dbReference type="RefSeq" id="WP_169340827.1">
    <property type="nucleotide sequence ID" value="NZ_JABBZM010000017.1"/>
</dbReference>
<dbReference type="EMBL" id="JABBZM010000017">
    <property type="protein sequence ID" value="NMV39884.1"/>
    <property type="molecule type" value="Genomic_DNA"/>
</dbReference>
<sequence length="66" mass="7299">MNISRNSIEAAINRCRSAEGTDGCTLPADVRALADVYGEMIFHRQEEVPADTLSAKAREAFERWSA</sequence>
<dbReference type="InterPro" id="IPR022191">
    <property type="entry name" value="DUF3717"/>
</dbReference>
<reference evidence="1 2" key="1">
    <citation type="submission" date="2020-04" db="EMBL/GenBank/DDBJ databases">
        <title>Ralstonia insidiosa genome sequencing and assembly.</title>
        <authorList>
            <person name="Martins R.C.R."/>
            <person name="Perdigao-Neto L.V."/>
            <person name="Levin A.S.S."/>
            <person name="Costa S.F."/>
        </authorList>
    </citation>
    <scope>NUCLEOTIDE SEQUENCE [LARGE SCALE GENOMIC DNA]</scope>
    <source>
        <strain evidence="1 2">5047</strain>
    </source>
</reference>
<name>A0A848P5J8_9RALS</name>
<accession>A0A848P5J8</accession>
<dbReference type="AlphaFoldDB" id="A0A848P5J8"/>
<gene>
    <name evidence="1" type="ORF">HGR00_18395</name>
</gene>
<proteinExistence type="predicted"/>
<dbReference type="Proteomes" id="UP000575469">
    <property type="component" value="Unassembled WGS sequence"/>
</dbReference>
<protein>
    <submittedName>
        <fullName evidence="1">DUF3717 domain-containing protein</fullName>
    </submittedName>
</protein>
<evidence type="ECO:0000313" key="1">
    <source>
        <dbReference type="EMBL" id="NMV39884.1"/>
    </source>
</evidence>